<dbReference type="PROSITE" id="PS50031">
    <property type="entry name" value="EH"/>
    <property type="match status" value="1"/>
</dbReference>
<dbReference type="GO" id="GO:0005524">
    <property type="term" value="F:ATP binding"/>
    <property type="evidence" value="ECO:0007669"/>
    <property type="project" value="UniProtKB-KW"/>
</dbReference>
<evidence type="ECO:0000256" key="2">
    <source>
        <dbReference type="ARBA" id="ARBA00004413"/>
    </source>
</evidence>
<evidence type="ECO:0000256" key="6">
    <source>
        <dbReference type="ARBA" id="ARBA00022741"/>
    </source>
</evidence>
<dbReference type="InterPro" id="IPR002048">
    <property type="entry name" value="EF_hand_dom"/>
</dbReference>
<evidence type="ECO:0000256" key="8">
    <source>
        <dbReference type="ARBA" id="ARBA00022837"/>
    </source>
</evidence>
<keyword evidence="12" id="KW-1185">Reference proteome</keyword>
<keyword evidence="5" id="KW-0479">Metal-binding</keyword>
<keyword evidence="9" id="KW-0067">ATP-binding</keyword>
<evidence type="ECO:0000256" key="1">
    <source>
        <dbReference type="ARBA" id="ARBA00004125"/>
    </source>
</evidence>
<keyword evidence="4" id="KW-0597">Phosphoprotein</keyword>
<dbReference type="Pfam" id="PF00350">
    <property type="entry name" value="Dynamin_N"/>
    <property type="match status" value="1"/>
</dbReference>
<dbReference type="InterPro" id="IPR030381">
    <property type="entry name" value="G_DYNAMIN_dom"/>
</dbReference>
<dbReference type="GO" id="GO:0016197">
    <property type="term" value="P:endosomal transport"/>
    <property type="evidence" value="ECO:0007669"/>
    <property type="project" value="TreeGrafter"/>
</dbReference>
<dbReference type="PROSITE" id="PS50222">
    <property type="entry name" value="EF_HAND_2"/>
    <property type="match status" value="1"/>
</dbReference>
<protein>
    <submittedName>
        <fullName evidence="11">Uncharacterized protein</fullName>
    </submittedName>
</protein>
<dbReference type="PROSITE" id="PS51718">
    <property type="entry name" value="G_DYNAMIN_2"/>
    <property type="match status" value="1"/>
</dbReference>
<keyword evidence="7" id="KW-0967">Endosome</keyword>
<dbReference type="Pfam" id="PF12763">
    <property type="entry name" value="EH"/>
    <property type="match status" value="1"/>
</dbReference>
<dbReference type="GO" id="GO:0005525">
    <property type="term" value="F:GTP binding"/>
    <property type="evidence" value="ECO:0007669"/>
    <property type="project" value="InterPro"/>
</dbReference>
<gene>
    <name evidence="11" type="primary">5573319</name>
</gene>
<dbReference type="OrthoDB" id="1716625at2759"/>
<evidence type="ECO:0000256" key="9">
    <source>
        <dbReference type="ARBA" id="ARBA00022840"/>
    </source>
</evidence>
<dbReference type="InterPro" id="IPR040990">
    <property type="entry name" value="DUF5600"/>
</dbReference>
<dbReference type="InterPro" id="IPR000261">
    <property type="entry name" value="EH_dom"/>
</dbReference>
<dbReference type="InterPro" id="IPR031692">
    <property type="entry name" value="EHD_N"/>
</dbReference>
<dbReference type="SUPFAM" id="SSF47473">
    <property type="entry name" value="EF-hand"/>
    <property type="match status" value="1"/>
</dbReference>
<dbReference type="PROSITE" id="PS00018">
    <property type="entry name" value="EF_HAND_1"/>
    <property type="match status" value="1"/>
</dbReference>
<dbReference type="Gene3D" id="3.40.50.300">
    <property type="entry name" value="P-loop containing nucleotide triphosphate hydrolases"/>
    <property type="match status" value="1"/>
</dbReference>
<name>A0A6I8TCY9_AEDAE</name>
<keyword evidence="10" id="KW-0472">Membrane</keyword>
<dbReference type="InterPro" id="IPR011992">
    <property type="entry name" value="EF-hand-dom_pair"/>
</dbReference>
<dbReference type="FunCoup" id="A0A6I8TCY9">
    <property type="interactions" value="1432"/>
</dbReference>
<keyword evidence="8" id="KW-0106">Calcium</keyword>
<evidence type="ECO:0000256" key="4">
    <source>
        <dbReference type="ARBA" id="ARBA00022553"/>
    </source>
</evidence>
<dbReference type="SMART" id="SM00027">
    <property type="entry name" value="EH"/>
    <property type="match status" value="1"/>
</dbReference>
<reference evidence="11" key="2">
    <citation type="submission" date="2020-05" db="UniProtKB">
        <authorList>
            <consortium name="EnsemblMetazoa"/>
        </authorList>
    </citation>
    <scope>IDENTIFICATION</scope>
    <source>
        <strain evidence="11">LVP_AGWG</strain>
    </source>
</reference>
<dbReference type="AlphaFoldDB" id="A0A6I8TCY9"/>
<dbReference type="Gene3D" id="1.10.268.20">
    <property type="match status" value="1"/>
</dbReference>
<dbReference type="GO" id="GO:0010008">
    <property type="term" value="C:endosome membrane"/>
    <property type="evidence" value="ECO:0007669"/>
    <property type="project" value="UniProtKB-SubCell"/>
</dbReference>
<dbReference type="SUPFAM" id="SSF52540">
    <property type="entry name" value="P-loop containing nucleoside triphosphate hydrolases"/>
    <property type="match status" value="1"/>
</dbReference>
<sequence length="544" mass="62297">MFSWLKRETKTEEVVENVLGELKKIYKSKLLPLEEHYSFHDFHSPKLEDPDFDAKPMILLVGQYSTGKTTFIRYLLERDFPGIRIGPEPTTDRFIAVMYDDKEGMIPGNALVVDPKKQFRPLGKYGNAFLNRFQCSTVPSPVLRAISIVDTPGILSGEKQRVDRGYDFTGVLEWFAERVDRIILLFDAHKLDISDEFRRSIEALRGHDDKIRIVLNKADMIDHQQLMRVYGALMWSLGKVLQTPEVARVYIGSFWDQPLRYDVNRRLFEDEEQDLFRDLQSLPRNAALRKLNDLIKRARLAKVHAFIIAELRKDMPSVFGKDSKKKDLIKNLGQVYDRIQKEHQISPGDFPDIKKMQEVLANQDFSKFHSLKIPLLEVVDRMLATDIARLMNMIPQEEMTMVSEPLIKDGFLTLTPRGAFDGVEDVVSPFGYRKGEGIDAGCGEVDWICNRDRERTDPIFESLKPIDGKISGAAAKSELIKSKLPNNVLSKIWKLSDYDQDGFLDIEEFALAMHLINVKMDGNELPTSLPSHLVPPSKRNGVAE</sequence>
<dbReference type="InterPro" id="IPR045063">
    <property type="entry name" value="Dynamin_N"/>
</dbReference>
<dbReference type="PANTHER" id="PTHR11216:SF31">
    <property type="entry name" value="AT21416P"/>
    <property type="match status" value="1"/>
</dbReference>
<dbReference type="Pfam" id="PF18150">
    <property type="entry name" value="DUF5600"/>
    <property type="match status" value="1"/>
</dbReference>
<dbReference type="InParanoid" id="A0A6I8TCY9"/>
<dbReference type="CDD" id="cd09913">
    <property type="entry name" value="EHD"/>
    <property type="match status" value="1"/>
</dbReference>
<dbReference type="InterPro" id="IPR027417">
    <property type="entry name" value="P-loop_NTPase"/>
</dbReference>
<evidence type="ECO:0000313" key="11">
    <source>
        <dbReference type="EnsemblMetazoa" id="AAEL010403-PB"/>
    </source>
</evidence>
<comment type="subcellular location">
    <subcellularLocation>
        <location evidence="2">Cell membrane</location>
        <topology evidence="2">Peripheral membrane protein</topology>
        <orientation evidence="2">Cytoplasmic side</orientation>
    </subcellularLocation>
    <subcellularLocation>
        <location evidence="1">Endosome membrane</location>
        <topology evidence="1">Peripheral membrane protein</topology>
        <orientation evidence="1">Cytoplasmic side</orientation>
    </subcellularLocation>
</comment>
<proteinExistence type="predicted"/>
<dbReference type="EnsemblMetazoa" id="AAEL010403-RB">
    <property type="protein sequence ID" value="AAEL010403-PB"/>
    <property type="gene ID" value="AAEL010403"/>
</dbReference>
<evidence type="ECO:0000256" key="3">
    <source>
        <dbReference type="ARBA" id="ARBA00022475"/>
    </source>
</evidence>
<dbReference type="GO" id="GO:0005509">
    <property type="term" value="F:calcium ion binding"/>
    <property type="evidence" value="ECO:0007669"/>
    <property type="project" value="InterPro"/>
</dbReference>
<organism evidence="11 12">
    <name type="scientific">Aedes aegypti</name>
    <name type="common">Yellowfever mosquito</name>
    <name type="synonym">Culex aegypti</name>
    <dbReference type="NCBI Taxonomy" id="7159"/>
    <lineage>
        <taxon>Eukaryota</taxon>
        <taxon>Metazoa</taxon>
        <taxon>Ecdysozoa</taxon>
        <taxon>Arthropoda</taxon>
        <taxon>Hexapoda</taxon>
        <taxon>Insecta</taxon>
        <taxon>Pterygota</taxon>
        <taxon>Neoptera</taxon>
        <taxon>Endopterygota</taxon>
        <taxon>Diptera</taxon>
        <taxon>Nematocera</taxon>
        <taxon>Culicoidea</taxon>
        <taxon>Culicidae</taxon>
        <taxon>Culicinae</taxon>
        <taxon>Aedini</taxon>
        <taxon>Aedes</taxon>
        <taxon>Stegomyia</taxon>
    </lineage>
</organism>
<dbReference type="FunFam" id="3.40.50.300:FF:000147">
    <property type="entry name" value="EH domain-containing protein 1"/>
    <property type="match status" value="1"/>
</dbReference>
<evidence type="ECO:0000256" key="7">
    <source>
        <dbReference type="ARBA" id="ARBA00022753"/>
    </source>
</evidence>
<evidence type="ECO:0000256" key="10">
    <source>
        <dbReference type="ARBA" id="ARBA00023136"/>
    </source>
</evidence>
<dbReference type="GO" id="GO:0006897">
    <property type="term" value="P:endocytosis"/>
    <property type="evidence" value="ECO:0007669"/>
    <property type="project" value="TreeGrafter"/>
</dbReference>
<evidence type="ECO:0000256" key="5">
    <source>
        <dbReference type="ARBA" id="ARBA00022723"/>
    </source>
</evidence>
<reference evidence="11 12" key="1">
    <citation type="submission" date="2017-06" db="EMBL/GenBank/DDBJ databases">
        <title>Aedes aegypti genome working group (AGWG) sequencing and assembly.</title>
        <authorList>
            <consortium name="Aedes aegypti Genome Working Group (AGWG)"/>
            <person name="Matthews B.J."/>
        </authorList>
    </citation>
    <scope>NUCLEOTIDE SEQUENCE [LARGE SCALE GENOMIC DNA]</scope>
    <source>
        <strain evidence="11 12">LVP_AGWG</strain>
    </source>
</reference>
<dbReference type="Proteomes" id="UP000008820">
    <property type="component" value="Chromosome 1"/>
</dbReference>
<dbReference type="InterPro" id="IPR018247">
    <property type="entry name" value="EF_Hand_1_Ca_BS"/>
</dbReference>
<dbReference type="GO" id="GO:0005886">
    <property type="term" value="C:plasma membrane"/>
    <property type="evidence" value="ECO:0007669"/>
    <property type="project" value="UniProtKB-SubCell"/>
</dbReference>
<dbReference type="CDD" id="cd00052">
    <property type="entry name" value="EH"/>
    <property type="match status" value="1"/>
</dbReference>
<keyword evidence="3" id="KW-1003">Cell membrane</keyword>
<dbReference type="Gene3D" id="1.10.238.10">
    <property type="entry name" value="EF-hand"/>
    <property type="match status" value="1"/>
</dbReference>
<dbReference type="PANTHER" id="PTHR11216">
    <property type="entry name" value="EH DOMAIN"/>
    <property type="match status" value="1"/>
</dbReference>
<keyword evidence="6" id="KW-0547">Nucleotide-binding</keyword>
<dbReference type="FunFam" id="1.10.238.10:FF:000038">
    <property type="entry name" value="EH domain-containing protein 3"/>
    <property type="match status" value="1"/>
</dbReference>
<dbReference type="Pfam" id="PF16880">
    <property type="entry name" value="EHD_N"/>
    <property type="match status" value="1"/>
</dbReference>
<evidence type="ECO:0000313" key="12">
    <source>
        <dbReference type="Proteomes" id="UP000008820"/>
    </source>
</evidence>
<accession>A0A6I8TCY9</accession>